<dbReference type="PROSITE" id="PS51147">
    <property type="entry name" value="PFTA"/>
    <property type="match status" value="5"/>
</dbReference>
<dbReference type="EC" id="2.5.1.58" evidence="4"/>
<dbReference type="GO" id="GO:0005965">
    <property type="term" value="C:protein farnesyltransferase complex"/>
    <property type="evidence" value="ECO:0007669"/>
    <property type="project" value="TreeGrafter"/>
</dbReference>
<evidence type="ECO:0000256" key="3">
    <source>
        <dbReference type="ARBA" id="ARBA00012700"/>
    </source>
</evidence>
<dbReference type="EC" id="2.5.1.59" evidence="3"/>
<accession>A0A9P0GL21</accession>
<dbReference type="GO" id="GO:0005953">
    <property type="term" value="C:CAAX-protein geranylgeranyltransferase complex"/>
    <property type="evidence" value="ECO:0007669"/>
    <property type="project" value="TreeGrafter"/>
</dbReference>
<evidence type="ECO:0000256" key="4">
    <source>
        <dbReference type="ARBA" id="ARBA00012702"/>
    </source>
</evidence>
<evidence type="ECO:0000256" key="12">
    <source>
        <dbReference type="ARBA" id="ARBA00043086"/>
    </source>
</evidence>
<keyword evidence="8" id="KW-0460">Magnesium</keyword>
<dbReference type="AlphaFoldDB" id="A0A9P0GL21"/>
<dbReference type="Proteomes" id="UP001153636">
    <property type="component" value="Chromosome 7"/>
</dbReference>
<keyword evidence="6" id="KW-0808">Transferase</keyword>
<organism evidence="14 15">
    <name type="scientific">Psylliodes chrysocephalus</name>
    <dbReference type="NCBI Taxonomy" id="3402493"/>
    <lineage>
        <taxon>Eukaryota</taxon>
        <taxon>Metazoa</taxon>
        <taxon>Ecdysozoa</taxon>
        <taxon>Arthropoda</taxon>
        <taxon>Hexapoda</taxon>
        <taxon>Insecta</taxon>
        <taxon>Pterygota</taxon>
        <taxon>Neoptera</taxon>
        <taxon>Endopterygota</taxon>
        <taxon>Coleoptera</taxon>
        <taxon>Polyphaga</taxon>
        <taxon>Cucujiformia</taxon>
        <taxon>Chrysomeloidea</taxon>
        <taxon>Chrysomelidae</taxon>
        <taxon>Galerucinae</taxon>
        <taxon>Alticini</taxon>
        <taxon>Psylliodes</taxon>
    </lineage>
</organism>
<evidence type="ECO:0000256" key="6">
    <source>
        <dbReference type="ARBA" id="ARBA00022679"/>
    </source>
</evidence>
<dbReference type="GO" id="GO:0004662">
    <property type="term" value="F:CAAX-protein geranylgeranyltransferase activity"/>
    <property type="evidence" value="ECO:0007669"/>
    <property type="project" value="UniProtKB-EC"/>
</dbReference>
<dbReference type="Gene3D" id="1.25.40.120">
    <property type="entry name" value="Protein prenylyltransferase"/>
    <property type="match status" value="1"/>
</dbReference>
<evidence type="ECO:0000313" key="14">
    <source>
        <dbReference type="EMBL" id="CAH1113018.1"/>
    </source>
</evidence>
<evidence type="ECO:0000256" key="2">
    <source>
        <dbReference type="ARBA" id="ARBA00006734"/>
    </source>
</evidence>
<dbReference type="Pfam" id="PF01239">
    <property type="entry name" value="PPTA"/>
    <property type="match status" value="5"/>
</dbReference>
<evidence type="ECO:0000256" key="1">
    <source>
        <dbReference type="ARBA" id="ARBA00001946"/>
    </source>
</evidence>
<protein>
    <recommendedName>
        <fullName evidence="9">Protein farnesyltransferase/geranylgeranyltransferase type-1 subunit alpha</fullName>
        <ecNumber evidence="4">2.5.1.58</ecNumber>
        <ecNumber evidence="3">2.5.1.59</ecNumber>
    </recommendedName>
    <alternativeName>
        <fullName evidence="12">CAAX farnesyltransferase subunit alpha</fullName>
    </alternativeName>
    <alternativeName>
        <fullName evidence="11">FTase-alpha</fullName>
    </alternativeName>
    <alternativeName>
        <fullName evidence="10">Ras proteins prenyltransferase subunit alpha</fullName>
    </alternativeName>
    <alternativeName>
        <fullName evidence="13">Type I protein geranyl-geranyltransferase subunit alpha</fullName>
    </alternativeName>
</protein>
<evidence type="ECO:0000256" key="10">
    <source>
        <dbReference type="ARBA" id="ARBA00041392"/>
    </source>
</evidence>
<reference evidence="14" key="1">
    <citation type="submission" date="2022-01" db="EMBL/GenBank/DDBJ databases">
        <authorList>
            <person name="King R."/>
        </authorList>
    </citation>
    <scope>NUCLEOTIDE SEQUENCE</scope>
</reference>
<comment type="similarity">
    <text evidence="2">Belongs to the protein prenyltransferase subunit alpha family.</text>
</comment>
<keyword evidence="7" id="KW-0677">Repeat</keyword>
<evidence type="ECO:0000313" key="15">
    <source>
        <dbReference type="Proteomes" id="UP001153636"/>
    </source>
</evidence>
<dbReference type="PANTHER" id="PTHR11129">
    <property type="entry name" value="PROTEIN FARNESYLTRANSFERASE ALPHA SUBUNIT/RAB GERANYLGERANYL TRANSFERASE ALPHA SUBUNIT"/>
    <property type="match status" value="1"/>
</dbReference>
<dbReference type="InterPro" id="IPR002088">
    <property type="entry name" value="Prenyl_trans_a"/>
</dbReference>
<keyword evidence="15" id="KW-1185">Reference proteome</keyword>
<gene>
    <name evidence="14" type="ORF">PSYICH_LOCUS13924</name>
</gene>
<dbReference type="OrthoDB" id="272289at2759"/>
<sequence>MSDYSSDDESNEEQYVLYKDRPEWKDVTPVKQDDIDEPVVAIDYTKKFEDCYDYFRAVVQKKEISERALELTQTAACLNSANYTVWQYRRDILKGLNKDLHAELDFIEKIIIKQSKNYQVWHHRRVLVEWLQDPVKEKHLTETVLAKDAKNYHAWQHRQWVIKTFKLFDGELEYVNTLLTDDVRNNSAWNQRYFVINNTTGFTEDVLDREIDYTLFHAKAVTENESAWNYLRGLLLHDKGGLSKNKKVTEFVENLYESGNRSPFLLAIIVDMCYEQIGDGGGDSKYSLQRAKELCEALIGKYDTIRANYWQHMLDTLQSSCKDEAGASTSGN</sequence>
<evidence type="ECO:0000256" key="5">
    <source>
        <dbReference type="ARBA" id="ARBA00022602"/>
    </source>
</evidence>
<evidence type="ECO:0000256" key="13">
    <source>
        <dbReference type="ARBA" id="ARBA00043219"/>
    </source>
</evidence>
<dbReference type="GO" id="GO:0004660">
    <property type="term" value="F:protein farnesyltransferase activity"/>
    <property type="evidence" value="ECO:0007669"/>
    <property type="project" value="UniProtKB-EC"/>
</dbReference>
<dbReference type="EMBL" id="OV651819">
    <property type="protein sequence ID" value="CAH1113018.1"/>
    <property type="molecule type" value="Genomic_DNA"/>
</dbReference>
<evidence type="ECO:0000256" key="11">
    <source>
        <dbReference type="ARBA" id="ARBA00042436"/>
    </source>
</evidence>
<keyword evidence="5" id="KW-0637">Prenyltransferase</keyword>
<dbReference type="SUPFAM" id="SSF48439">
    <property type="entry name" value="Protein prenylyltransferase"/>
    <property type="match status" value="1"/>
</dbReference>
<evidence type="ECO:0000256" key="7">
    <source>
        <dbReference type="ARBA" id="ARBA00022737"/>
    </source>
</evidence>
<evidence type="ECO:0000256" key="8">
    <source>
        <dbReference type="ARBA" id="ARBA00022842"/>
    </source>
</evidence>
<dbReference type="PANTHER" id="PTHR11129:SF1">
    <property type="entry name" value="PROTEIN FARNESYLTRANSFERASE_GERANYLGERANYLTRANSFERASE TYPE-1 SUBUNIT ALPHA"/>
    <property type="match status" value="1"/>
</dbReference>
<evidence type="ECO:0000256" key="9">
    <source>
        <dbReference type="ARBA" id="ARBA00040965"/>
    </source>
</evidence>
<proteinExistence type="inferred from homology"/>
<comment type="cofactor">
    <cofactor evidence="1">
        <name>Mg(2+)</name>
        <dbReference type="ChEBI" id="CHEBI:18420"/>
    </cofactor>
</comment>
<name>A0A9P0GL21_9CUCU</name>